<dbReference type="EC" id="2.3.1.31" evidence="2"/>
<dbReference type="GO" id="GO:0009086">
    <property type="term" value="P:methionine biosynthetic process"/>
    <property type="evidence" value="ECO:0007669"/>
    <property type="project" value="UniProtKB-UniRule"/>
</dbReference>
<feature type="active site" evidence="2 3">
    <location>
        <position position="325"/>
    </location>
</feature>
<keyword evidence="2" id="KW-0963">Cytoplasm</keyword>
<comment type="catalytic activity">
    <reaction evidence="2">
        <text>L-homoserine + acetyl-CoA = O-acetyl-L-homoserine + CoA</text>
        <dbReference type="Rhea" id="RHEA:13701"/>
        <dbReference type="ChEBI" id="CHEBI:57287"/>
        <dbReference type="ChEBI" id="CHEBI:57288"/>
        <dbReference type="ChEBI" id="CHEBI:57476"/>
        <dbReference type="ChEBI" id="CHEBI:57716"/>
        <dbReference type="EC" id="2.3.1.31"/>
    </reaction>
</comment>
<evidence type="ECO:0000259" key="4">
    <source>
        <dbReference type="Pfam" id="PF00561"/>
    </source>
</evidence>
<keyword evidence="2" id="KW-0028">Amino-acid biosynthesis</keyword>
<evidence type="ECO:0000256" key="1">
    <source>
        <dbReference type="ARBA" id="ARBA00022679"/>
    </source>
</evidence>
<dbReference type="Gene3D" id="3.40.50.1820">
    <property type="entry name" value="alpha/beta hydrolase"/>
    <property type="match status" value="1"/>
</dbReference>
<feature type="binding site" evidence="2">
    <location>
        <position position="326"/>
    </location>
    <ligand>
        <name>substrate</name>
    </ligand>
</feature>
<keyword evidence="6" id="KW-1185">Reference proteome</keyword>
<dbReference type="PIRSF" id="PIRSF000443">
    <property type="entry name" value="Homoser_Ac_trans"/>
    <property type="match status" value="1"/>
</dbReference>
<feature type="active site" evidence="2 3">
    <location>
        <position position="296"/>
    </location>
</feature>
<proteinExistence type="inferred from homology"/>
<dbReference type="GO" id="GO:0004414">
    <property type="term" value="F:homoserine O-acetyltransferase activity"/>
    <property type="evidence" value="ECO:0007669"/>
    <property type="project" value="UniProtKB-UniRule"/>
</dbReference>
<dbReference type="InterPro" id="IPR029058">
    <property type="entry name" value="AB_hydrolase_fold"/>
</dbReference>
<reference evidence="6" key="1">
    <citation type="submission" date="2016-10" db="EMBL/GenBank/DDBJ databases">
        <authorList>
            <person name="Varghese N."/>
            <person name="Submissions S."/>
        </authorList>
    </citation>
    <scope>NUCLEOTIDE SEQUENCE [LARGE SCALE GENOMIC DNA]</scope>
    <source>
        <strain evidence="6">DSM 22361</strain>
    </source>
</reference>
<dbReference type="EMBL" id="FNUT01000005">
    <property type="protein sequence ID" value="SEG18494.1"/>
    <property type="molecule type" value="Genomic_DNA"/>
</dbReference>
<dbReference type="InterPro" id="IPR000073">
    <property type="entry name" value="AB_hydrolase_1"/>
</dbReference>
<dbReference type="UniPathway" id="UPA00051">
    <property type="reaction ID" value="UER00074"/>
</dbReference>
<keyword evidence="2" id="KW-0012">Acyltransferase</keyword>
<dbReference type="PANTHER" id="PTHR32268:SF11">
    <property type="entry name" value="HOMOSERINE O-ACETYLTRANSFERASE"/>
    <property type="match status" value="1"/>
</dbReference>
<name>A0A1H5Y3A0_9SPHI</name>
<evidence type="ECO:0000256" key="3">
    <source>
        <dbReference type="PIRSR" id="PIRSR000443-1"/>
    </source>
</evidence>
<feature type="active site" description="Nucleophile" evidence="2 3">
    <location>
        <position position="141"/>
    </location>
</feature>
<keyword evidence="2" id="KW-0486">Methionine biosynthesis</keyword>
<dbReference type="HAMAP" id="MF_00296">
    <property type="entry name" value="MetX_acyltransf"/>
    <property type="match status" value="1"/>
</dbReference>
<dbReference type="InterPro" id="IPR008220">
    <property type="entry name" value="HAT_MetX-like"/>
</dbReference>
<dbReference type="GO" id="GO:0005737">
    <property type="term" value="C:cytoplasm"/>
    <property type="evidence" value="ECO:0007669"/>
    <property type="project" value="UniProtKB-SubCell"/>
</dbReference>
<feature type="domain" description="AB hydrolase-1" evidence="4">
    <location>
        <begin position="46"/>
        <end position="318"/>
    </location>
</feature>
<accession>A0A1H5Y3A0</accession>
<sequence>MEEDRRMSAKTFEYAGEFTLENGKTLPQLQIAYHSYGEMNADKSNVIWVCHALTANSDVFDWWPGLFGEGELFNDKDYFIVCANVLGSHYGTTNPLSVNPETNTPYYLDFPAFTIRDIVAAHQLLADHLGVTSINTLIGGSLGGQQSLEWAAANTIKIHNLIAIGTNAFFSPWGIAFNESQRLAIAADASFQEKRADGGQNGLKAARSMALLSYRTYNAYGTTQVESDPEKTDAYKASSYQSYQGDKLVKRFNAFSYWYLTKAMDSHHLGRGRGQVEQVLANIKGINTLVVGIPSDVLFPPQEQEFIAQHIPNAEYYELHSFFGHDGFLIETKTLTGVIGDFLERHNTSTENQLNLIKQ</sequence>
<comment type="function">
    <text evidence="2">Transfers an acetyl group from acetyl-CoA to L-homoserine, forming acetyl-L-homoserine.</text>
</comment>
<keyword evidence="1 2" id="KW-0808">Transferase</keyword>
<dbReference type="SUPFAM" id="SSF53474">
    <property type="entry name" value="alpha/beta-Hydrolases"/>
    <property type="match status" value="1"/>
</dbReference>
<comment type="subunit">
    <text evidence="2">Homodimer.</text>
</comment>
<feature type="binding site" evidence="2">
    <location>
        <position position="207"/>
    </location>
    <ligand>
        <name>substrate</name>
    </ligand>
</feature>
<comment type="subcellular location">
    <subcellularLocation>
        <location evidence="2">Cytoplasm</location>
    </subcellularLocation>
</comment>
<dbReference type="AlphaFoldDB" id="A0A1H5Y3A0"/>
<dbReference type="PANTHER" id="PTHR32268">
    <property type="entry name" value="HOMOSERINE O-ACETYLTRANSFERASE"/>
    <property type="match status" value="1"/>
</dbReference>
<dbReference type="NCBIfam" id="TIGR01392">
    <property type="entry name" value="homoserO_Ac_trn"/>
    <property type="match status" value="1"/>
</dbReference>
<dbReference type="GO" id="GO:0009092">
    <property type="term" value="P:homoserine metabolic process"/>
    <property type="evidence" value="ECO:0007669"/>
    <property type="project" value="TreeGrafter"/>
</dbReference>
<gene>
    <name evidence="2" type="primary">metXA</name>
    <name evidence="5" type="ORF">SAMN05421877_105223</name>
</gene>
<comment type="similarity">
    <text evidence="2">Belongs to the AB hydrolase superfamily. MetX family.</text>
</comment>
<protein>
    <recommendedName>
        <fullName evidence="2">Homoserine O-acetyltransferase</fullName>
        <shortName evidence="2">HAT</shortName>
        <ecNumber evidence="2">2.3.1.31</ecNumber>
    </recommendedName>
    <alternativeName>
        <fullName evidence="2">Homoserine transacetylase</fullName>
        <shortName evidence="2">HTA</shortName>
    </alternativeName>
</protein>
<comment type="pathway">
    <text evidence="2">Amino-acid biosynthesis; L-methionine biosynthesis via de novo pathway; O-acetyl-L-homoserine from L-homoserine: step 1/1.</text>
</comment>
<dbReference type="Pfam" id="PF00561">
    <property type="entry name" value="Abhydrolase_1"/>
    <property type="match status" value="1"/>
</dbReference>
<evidence type="ECO:0000256" key="2">
    <source>
        <dbReference type="HAMAP-Rule" id="MF_00296"/>
    </source>
</evidence>
<comment type="caution">
    <text evidence="2">Lacks conserved residue(s) required for the propagation of feature annotation.</text>
</comment>
<evidence type="ECO:0000313" key="6">
    <source>
        <dbReference type="Proteomes" id="UP000236731"/>
    </source>
</evidence>
<evidence type="ECO:0000313" key="5">
    <source>
        <dbReference type="EMBL" id="SEG18494.1"/>
    </source>
</evidence>
<dbReference type="Proteomes" id="UP000236731">
    <property type="component" value="Unassembled WGS sequence"/>
</dbReference>
<organism evidence="5 6">
    <name type="scientific">Sphingobacterium lactis</name>
    <dbReference type="NCBI Taxonomy" id="797291"/>
    <lineage>
        <taxon>Bacteria</taxon>
        <taxon>Pseudomonadati</taxon>
        <taxon>Bacteroidota</taxon>
        <taxon>Sphingobacteriia</taxon>
        <taxon>Sphingobacteriales</taxon>
        <taxon>Sphingobacteriaceae</taxon>
        <taxon>Sphingobacterium</taxon>
    </lineage>
</organism>